<feature type="chain" id="PRO_5025481190" evidence="3">
    <location>
        <begin position="23"/>
        <end position="352"/>
    </location>
</feature>
<keyword evidence="5" id="KW-1185">Reference proteome</keyword>
<evidence type="ECO:0000256" key="1">
    <source>
        <dbReference type="SAM" id="MobiDB-lite"/>
    </source>
</evidence>
<evidence type="ECO:0000313" key="4">
    <source>
        <dbReference type="EMBL" id="KAF2762134.1"/>
    </source>
</evidence>
<protein>
    <submittedName>
        <fullName evidence="4">Uncharacterized protein</fullName>
    </submittedName>
</protein>
<feature type="signal peptide" evidence="3">
    <location>
        <begin position="1"/>
        <end position="22"/>
    </location>
</feature>
<dbReference type="GeneID" id="54487539"/>
<feature type="transmembrane region" description="Helical" evidence="2">
    <location>
        <begin position="304"/>
        <end position="328"/>
    </location>
</feature>
<name>A0A6A6WIY3_9PEZI</name>
<dbReference type="AlphaFoldDB" id="A0A6A6WIY3"/>
<keyword evidence="2" id="KW-0472">Membrane</keyword>
<feature type="region of interest" description="Disordered" evidence="1">
    <location>
        <begin position="58"/>
        <end position="78"/>
    </location>
</feature>
<sequence>MRLWSSILRGLLLTSQAAQVSTSSIHEAGFLSSNFLRTRGEDIEAHLRQHANDRIRSMQRRQTPSAIAGAPGPSLSPASGDASNFDLNAWQAQTQAACMNSIAALNGQASNPSGMAVCYNLPFLDNSTGVFQAELRLYNVSAPVDTWKGVTENDISLELAYTGATVQATNDTFAKRDTTLSWPPVRARLVLKHVATTKLEARQDASSTKELQVLNYVGRVNANLLGSAMSNPRLQQFLVPTIRLTATSPSTNEQVNTVLSSSEASFVNGVFSQAAVSSPDSAAQASASAAAAIPFVLPGVTFGIFPVGFIITMSWTVLFVAVVGYGTWGRYQFREHYRRRVKRDQAIALNNI</sequence>
<evidence type="ECO:0000313" key="5">
    <source>
        <dbReference type="Proteomes" id="UP000799437"/>
    </source>
</evidence>
<organism evidence="4 5">
    <name type="scientific">Pseudovirgaria hyperparasitica</name>
    <dbReference type="NCBI Taxonomy" id="470096"/>
    <lineage>
        <taxon>Eukaryota</taxon>
        <taxon>Fungi</taxon>
        <taxon>Dikarya</taxon>
        <taxon>Ascomycota</taxon>
        <taxon>Pezizomycotina</taxon>
        <taxon>Dothideomycetes</taxon>
        <taxon>Dothideomycetes incertae sedis</taxon>
        <taxon>Acrospermales</taxon>
        <taxon>Acrospermaceae</taxon>
        <taxon>Pseudovirgaria</taxon>
    </lineage>
</organism>
<dbReference type="RefSeq" id="XP_033604585.1">
    <property type="nucleotide sequence ID" value="XM_033746485.1"/>
</dbReference>
<proteinExistence type="predicted"/>
<keyword evidence="2" id="KW-1133">Transmembrane helix</keyword>
<dbReference type="EMBL" id="ML996566">
    <property type="protein sequence ID" value="KAF2762134.1"/>
    <property type="molecule type" value="Genomic_DNA"/>
</dbReference>
<keyword evidence="3" id="KW-0732">Signal</keyword>
<dbReference type="Proteomes" id="UP000799437">
    <property type="component" value="Unassembled WGS sequence"/>
</dbReference>
<gene>
    <name evidence="4" type="ORF">EJ05DRAFT_497002</name>
</gene>
<dbReference type="OrthoDB" id="2596908at2759"/>
<keyword evidence="2" id="KW-0812">Transmembrane</keyword>
<accession>A0A6A6WIY3</accession>
<reference evidence="4" key="1">
    <citation type="journal article" date="2020" name="Stud. Mycol.">
        <title>101 Dothideomycetes genomes: a test case for predicting lifestyles and emergence of pathogens.</title>
        <authorList>
            <person name="Haridas S."/>
            <person name="Albert R."/>
            <person name="Binder M."/>
            <person name="Bloem J."/>
            <person name="Labutti K."/>
            <person name="Salamov A."/>
            <person name="Andreopoulos B."/>
            <person name="Baker S."/>
            <person name="Barry K."/>
            <person name="Bills G."/>
            <person name="Bluhm B."/>
            <person name="Cannon C."/>
            <person name="Castanera R."/>
            <person name="Culley D."/>
            <person name="Daum C."/>
            <person name="Ezra D."/>
            <person name="Gonzalez J."/>
            <person name="Henrissat B."/>
            <person name="Kuo A."/>
            <person name="Liang C."/>
            <person name="Lipzen A."/>
            <person name="Lutzoni F."/>
            <person name="Magnuson J."/>
            <person name="Mondo S."/>
            <person name="Nolan M."/>
            <person name="Ohm R."/>
            <person name="Pangilinan J."/>
            <person name="Park H.-J."/>
            <person name="Ramirez L."/>
            <person name="Alfaro M."/>
            <person name="Sun H."/>
            <person name="Tritt A."/>
            <person name="Yoshinaga Y."/>
            <person name="Zwiers L.-H."/>
            <person name="Turgeon B."/>
            <person name="Goodwin S."/>
            <person name="Spatafora J."/>
            <person name="Crous P."/>
            <person name="Grigoriev I."/>
        </authorList>
    </citation>
    <scope>NUCLEOTIDE SEQUENCE</scope>
    <source>
        <strain evidence="4">CBS 121739</strain>
    </source>
</reference>
<evidence type="ECO:0000256" key="2">
    <source>
        <dbReference type="SAM" id="Phobius"/>
    </source>
</evidence>
<evidence type="ECO:0000256" key="3">
    <source>
        <dbReference type="SAM" id="SignalP"/>
    </source>
</evidence>